<evidence type="ECO:0000256" key="2">
    <source>
        <dbReference type="ARBA" id="ARBA00009853"/>
    </source>
</evidence>
<evidence type="ECO:0000256" key="6">
    <source>
        <dbReference type="SAM" id="Phobius"/>
    </source>
</evidence>
<reference evidence="8 9" key="1">
    <citation type="submission" date="2018-03" db="EMBL/GenBank/DDBJ databases">
        <title>Genomic Encyclopedia of Archaeal and Bacterial Type Strains, Phase II (KMG-II): from individual species to whole genera.</title>
        <authorList>
            <person name="Goeker M."/>
        </authorList>
    </citation>
    <scope>NUCLEOTIDE SEQUENCE [LARGE SCALE GENOMIC DNA]</scope>
    <source>
        <strain evidence="8 9">DSM 29328</strain>
    </source>
</reference>
<feature type="transmembrane region" description="Helical" evidence="6">
    <location>
        <begin position="114"/>
        <end position="130"/>
    </location>
</feature>
<feature type="domain" description="EamA" evidence="7">
    <location>
        <begin position="137"/>
        <end position="265"/>
    </location>
</feature>
<feature type="transmembrane region" description="Helical" evidence="6">
    <location>
        <begin position="165"/>
        <end position="183"/>
    </location>
</feature>
<dbReference type="Pfam" id="PF00892">
    <property type="entry name" value="EamA"/>
    <property type="match status" value="2"/>
</dbReference>
<feature type="transmembrane region" description="Helical" evidence="6">
    <location>
        <begin position="87"/>
        <end position="105"/>
    </location>
</feature>
<gene>
    <name evidence="8" type="ORF">CLV78_11338</name>
</gene>
<accession>A0A2T0RH19</accession>
<feature type="transmembrane region" description="Helical" evidence="6">
    <location>
        <begin position="60"/>
        <end position="81"/>
    </location>
</feature>
<dbReference type="InterPro" id="IPR000620">
    <property type="entry name" value="EamA_dom"/>
</dbReference>
<dbReference type="Gene3D" id="1.10.3730.20">
    <property type="match status" value="1"/>
</dbReference>
<dbReference type="InterPro" id="IPR037185">
    <property type="entry name" value="EmrE-like"/>
</dbReference>
<comment type="subcellular location">
    <subcellularLocation>
        <location evidence="1">Membrane</location>
        <topology evidence="1">Multi-pass membrane protein</topology>
    </subcellularLocation>
</comment>
<evidence type="ECO:0000256" key="4">
    <source>
        <dbReference type="ARBA" id="ARBA00022989"/>
    </source>
</evidence>
<evidence type="ECO:0000256" key="3">
    <source>
        <dbReference type="ARBA" id="ARBA00022692"/>
    </source>
</evidence>
<dbReference type="AlphaFoldDB" id="A0A2T0RH19"/>
<evidence type="ECO:0000313" key="9">
    <source>
        <dbReference type="Proteomes" id="UP000239480"/>
    </source>
</evidence>
<dbReference type="PANTHER" id="PTHR22911:SF6">
    <property type="entry name" value="SOLUTE CARRIER FAMILY 35 MEMBER G1"/>
    <property type="match status" value="1"/>
</dbReference>
<evidence type="ECO:0000256" key="5">
    <source>
        <dbReference type="ARBA" id="ARBA00023136"/>
    </source>
</evidence>
<dbReference type="EMBL" id="PVTD01000013">
    <property type="protein sequence ID" value="PRY20439.1"/>
    <property type="molecule type" value="Genomic_DNA"/>
</dbReference>
<comment type="caution">
    <text evidence="8">The sequence shown here is derived from an EMBL/GenBank/DDBJ whole genome shotgun (WGS) entry which is preliminary data.</text>
</comment>
<keyword evidence="3 6" id="KW-0812">Transmembrane</keyword>
<keyword evidence="4 6" id="KW-1133">Transmembrane helix</keyword>
<comment type="similarity">
    <text evidence="2">Belongs to the drug/metabolite transporter (DMT) superfamily. 10 TMS drug/metabolite exporter (DME) (TC 2.A.7.3) family.</text>
</comment>
<dbReference type="SUPFAM" id="SSF103481">
    <property type="entry name" value="Multidrug resistance efflux transporter EmrE"/>
    <property type="match status" value="2"/>
</dbReference>
<dbReference type="PANTHER" id="PTHR22911">
    <property type="entry name" value="ACYL-MALONYL CONDENSING ENZYME-RELATED"/>
    <property type="match status" value="1"/>
</dbReference>
<feature type="domain" description="EamA" evidence="7">
    <location>
        <begin position="14"/>
        <end position="128"/>
    </location>
</feature>
<feature type="transmembrane region" description="Helical" evidence="6">
    <location>
        <begin position="223"/>
        <end position="242"/>
    </location>
</feature>
<evidence type="ECO:0000256" key="1">
    <source>
        <dbReference type="ARBA" id="ARBA00004141"/>
    </source>
</evidence>
<feature type="transmembrane region" description="Helical" evidence="6">
    <location>
        <begin position="26"/>
        <end position="48"/>
    </location>
</feature>
<evidence type="ECO:0000259" key="7">
    <source>
        <dbReference type="Pfam" id="PF00892"/>
    </source>
</evidence>
<feature type="transmembrane region" description="Helical" evidence="6">
    <location>
        <begin position="195"/>
        <end position="216"/>
    </location>
</feature>
<dbReference type="OrthoDB" id="7818056at2"/>
<evidence type="ECO:0000313" key="8">
    <source>
        <dbReference type="EMBL" id="PRY20439.1"/>
    </source>
</evidence>
<feature type="transmembrane region" description="Helical" evidence="6">
    <location>
        <begin position="248"/>
        <end position="266"/>
    </location>
</feature>
<sequence length="272" mass="29103">MSIAMLTVPIVDGTAKYLSTEHSPLFIAWARYASASLFVLPLAFWLHGRAILPTEGRPVHLLRTIFLVSAMTLYFLALARIPIAQAVSAYFAGPVVAVALSVLVLREAMTRRKALSLALGFAGSLVVLRPTSDVDVGLLLAFGAGVFFALYLVTTRQASLGSDPIKVLTFQCVVGTLLLTPQAMATVSPPQTEMLWLFAVIGLFSVFSHMLTILAFRLADASTLSPLVYLELVGSAIIGFIVFTEIPATRTVLGAALIVGGGLVLTKRRKKV</sequence>
<dbReference type="Proteomes" id="UP000239480">
    <property type="component" value="Unassembled WGS sequence"/>
</dbReference>
<organism evidence="8 9">
    <name type="scientific">Aliiruegeria haliotis</name>
    <dbReference type="NCBI Taxonomy" id="1280846"/>
    <lineage>
        <taxon>Bacteria</taxon>
        <taxon>Pseudomonadati</taxon>
        <taxon>Pseudomonadota</taxon>
        <taxon>Alphaproteobacteria</taxon>
        <taxon>Rhodobacterales</taxon>
        <taxon>Roseobacteraceae</taxon>
        <taxon>Aliiruegeria</taxon>
    </lineage>
</organism>
<name>A0A2T0RH19_9RHOB</name>
<protein>
    <submittedName>
        <fullName evidence="8">Threonine/homoserine efflux transporter RhtA</fullName>
    </submittedName>
</protein>
<keyword evidence="9" id="KW-1185">Reference proteome</keyword>
<feature type="transmembrane region" description="Helical" evidence="6">
    <location>
        <begin position="136"/>
        <end position="153"/>
    </location>
</feature>
<keyword evidence="5 6" id="KW-0472">Membrane</keyword>
<dbReference type="GO" id="GO:0016020">
    <property type="term" value="C:membrane"/>
    <property type="evidence" value="ECO:0007669"/>
    <property type="project" value="UniProtKB-SubCell"/>
</dbReference>
<proteinExistence type="inferred from homology"/>